<gene>
    <name evidence="1" type="ORF">PORY_000508</name>
</gene>
<name>A0ACB7CGY5_9ASCO</name>
<evidence type="ECO:0000313" key="2">
    <source>
        <dbReference type="Proteomes" id="UP000768646"/>
    </source>
</evidence>
<sequence>MGLLVSGTPLSWEETQKQADYIREEAIEQFIYLFRNVKKEKKQLFWGDEIEYMLIAYDDKNKIASLLLKQKDILEKIQSFKEMHSETIDDSFPSFYSEYASYMVEGIPGKPYNENIETLLLVEENMKKRRSIIKKCIKPNEIPLTFTSFPRLGAPGIFTDPYYPPGDTEWCSLFLPSKVISSHIRFPTLTKHIRLRRGKKVIIHVPIFIDENTPSPFIDKTVSLSNTLYSECNEPLSNIIKPNYIYMDSMCFGMGCCCLQVTFQTSDISEARILYDQLVPIGPIMLSLSAASPVYRGYLSNQDCRWDVIASSVDDRTAEEMGEEQPLKKCKYVIPQSRYGSVSCYIADDPRNDPKYNNIELVVNENIKKKLLDNGVDELLANHISHLFIRDPLVVFSNSLVQNNQTQFEHFENIQSTNWNSVRFKPPFPNTDVGWRVEFRTMEIQLSDFENAAYSIFINLLTRIIMFYNLNFYIPISKVKENMNLAHHRASVLTEKFWFRKNIFPFESYSTKQESIPVKSDRVPFKETTVSHNDEMFDECIKMTIHEIINGQSNDSGNFPGLSPLIRDYLDTIHVSHKTKQVLEKYLELIEKRASGEWQTTASWIRSFIRNHPNYRKDSVITQEINYDLIKEAEKITNEFGRNQELTKQFLGIL</sequence>
<proteinExistence type="predicted"/>
<keyword evidence="2" id="KW-1185">Reference proteome</keyword>
<evidence type="ECO:0000313" key="1">
    <source>
        <dbReference type="EMBL" id="KAG4306520.1"/>
    </source>
</evidence>
<reference evidence="1 2" key="1">
    <citation type="journal article" date="2021" name="Commun. Biol.">
        <title>Genomic insights into the host specific adaptation of the Pneumocystis genus.</title>
        <authorList>
            <person name="Cisse O.H."/>
            <person name="Ma L."/>
            <person name="Dekker J.P."/>
            <person name="Khil P.P."/>
            <person name="Youn J.-H."/>
            <person name="Brenchley J.M."/>
            <person name="Blair R."/>
            <person name="Pahar B."/>
            <person name="Chabe M."/>
            <person name="Van Rompay K.K.A."/>
            <person name="Keesler R."/>
            <person name="Sukura A."/>
            <person name="Hirsch V."/>
            <person name="Kutty G."/>
            <person name="Liu Y."/>
            <person name="Peng L."/>
            <person name="Chen J."/>
            <person name="Song J."/>
            <person name="Weissenbacher-Lang C."/>
            <person name="Xu J."/>
            <person name="Upham N.S."/>
            <person name="Stajich J.E."/>
            <person name="Cuomo C.A."/>
            <person name="Cushion M.T."/>
            <person name="Kovacs J.A."/>
        </authorList>
    </citation>
    <scope>NUCLEOTIDE SEQUENCE [LARGE SCALE GENOMIC DNA]</scope>
    <source>
        <strain evidence="1 2">RABM</strain>
    </source>
</reference>
<organism evidence="1 2">
    <name type="scientific">Pneumocystis oryctolagi</name>
    <dbReference type="NCBI Taxonomy" id="42067"/>
    <lineage>
        <taxon>Eukaryota</taxon>
        <taxon>Fungi</taxon>
        <taxon>Dikarya</taxon>
        <taxon>Ascomycota</taxon>
        <taxon>Taphrinomycotina</taxon>
        <taxon>Pneumocystomycetes</taxon>
        <taxon>Pneumocystaceae</taxon>
        <taxon>Pneumocystis</taxon>
    </lineage>
</organism>
<dbReference type="EMBL" id="JABTEG010000001">
    <property type="protein sequence ID" value="KAG4306520.1"/>
    <property type="molecule type" value="Genomic_DNA"/>
</dbReference>
<comment type="caution">
    <text evidence="1">The sequence shown here is derived from an EMBL/GenBank/DDBJ whole genome shotgun (WGS) entry which is preliminary data.</text>
</comment>
<accession>A0ACB7CGY5</accession>
<protein>
    <submittedName>
        <fullName evidence="1">Uncharacterized protein</fullName>
    </submittedName>
</protein>
<dbReference type="Proteomes" id="UP000768646">
    <property type="component" value="Unassembled WGS sequence"/>
</dbReference>